<protein>
    <recommendedName>
        <fullName evidence="2">DUF3730 domain-containing protein</fullName>
    </recommendedName>
</protein>
<dbReference type="Pfam" id="PF12530">
    <property type="entry name" value="DUF3730"/>
    <property type="match status" value="1"/>
</dbReference>
<feature type="non-terminal residue" evidence="3">
    <location>
        <position position="289"/>
    </location>
</feature>
<evidence type="ECO:0000313" key="4">
    <source>
        <dbReference type="Proteomes" id="UP001054857"/>
    </source>
</evidence>
<name>A0AAD3DS70_9CHLO</name>
<organism evidence="3 4">
    <name type="scientific">Astrephomene gubernaculifera</name>
    <dbReference type="NCBI Taxonomy" id="47775"/>
    <lineage>
        <taxon>Eukaryota</taxon>
        <taxon>Viridiplantae</taxon>
        <taxon>Chlorophyta</taxon>
        <taxon>core chlorophytes</taxon>
        <taxon>Chlorophyceae</taxon>
        <taxon>CS clade</taxon>
        <taxon>Chlamydomonadales</taxon>
        <taxon>Astrephomenaceae</taxon>
        <taxon>Astrephomene</taxon>
    </lineage>
</organism>
<dbReference type="InterPro" id="IPR022542">
    <property type="entry name" value="FOCAD/RST1_DUF3730"/>
</dbReference>
<evidence type="ECO:0000256" key="1">
    <source>
        <dbReference type="SAM" id="MobiDB-lite"/>
    </source>
</evidence>
<gene>
    <name evidence="3" type="ORF">Agub_g8752</name>
</gene>
<dbReference type="PANTHER" id="PTHR16212">
    <property type="entry name" value="FOCADHESIN FAMILY MEMBER"/>
    <property type="match status" value="1"/>
</dbReference>
<accession>A0AAD3DS70</accession>
<feature type="non-terminal residue" evidence="3">
    <location>
        <position position="1"/>
    </location>
</feature>
<sequence>ELVSALQQCIRDCGCPPAAALGLEALGVLVEEDVLDFYAAYRVVHRWHPRLPDHPLVASRWVALLSHGSLDAEAHPTQAAAVLDALWAAVRHPAAQVRTAAYSAISRYPPDLLEKLEVLRPLHRYTAPLLSETDPRVLRAARSLAAVALRFEHANRRRLLLTQPTPDSAAAQSPSTAAAASDGLVTDAADSGAGGGSSKGAAYAAAATAREARALRNRLLNRIPKMLLATSAASMATSRTTAAVGGGAGSFHPGAMLFCYSHPPPPPLPPGASAAATAAAAKRAAAEAR</sequence>
<dbReference type="AlphaFoldDB" id="A0AAD3DS70"/>
<dbReference type="GO" id="GO:0060147">
    <property type="term" value="P:regulation of post-transcriptional gene silencing"/>
    <property type="evidence" value="ECO:0007669"/>
    <property type="project" value="InterPro"/>
</dbReference>
<evidence type="ECO:0000313" key="3">
    <source>
        <dbReference type="EMBL" id="GFR47066.1"/>
    </source>
</evidence>
<dbReference type="Proteomes" id="UP001054857">
    <property type="component" value="Unassembled WGS sequence"/>
</dbReference>
<dbReference type="EMBL" id="BMAR01000016">
    <property type="protein sequence ID" value="GFR47066.1"/>
    <property type="molecule type" value="Genomic_DNA"/>
</dbReference>
<feature type="region of interest" description="Disordered" evidence="1">
    <location>
        <begin position="162"/>
        <end position="183"/>
    </location>
</feature>
<feature type="region of interest" description="Disordered" evidence="1">
    <location>
        <begin position="268"/>
        <end position="289"/>
    </location>
</feature>
<comment type="caution">
    <text evidence="3">The sequence shown here is derived from an EMBL/GenBank/DDBJ whole genome shotgun (WGS) entry which is preliminary data.</text>
</comment>
<dbReference type="PANTHER" id="PTHR16212:SF4">
    <property type="entry name" value="FOCADHESIN"/>
    <property type="match status" value="1"/>
</dbReference>
<evidence type="ECO:0000259" key="2">
    <source>
        <dbReference type="Pfam" id="PF12530"/>
    </source>
</evidence>
<dbReference type="InterPro" id="IPR045163">
    <property type="entry name" value="Focadhesin/RST1"/>
</dbReference>
<feature type="compositionally biased region" description="Low complexity" evidence="1">
    <location>
        <begin position="271"/>
        <end position="283"/>
    </location>
</feature>
<reference evidence="3 4" key="1">
    <citation type="journal article" date="2021" name="Sci. Rep.">
        <title>Genome sequencing of the multicellular alga Astrephomene provides insights into convergent evolution of germ-soma differentiation.</title>
        <authorList>
            <person name="Yamashita S."/>
            <person name="Yamamoto K."/>
            <person name="Matsuzaki R."/>
            <person name="Suzuki S."/>
            <person name="Yamaguchi H."/>
            <person name="Hirooka S."/>
            <person name="Minakuchi Y."/>
            <person name="Miyagishima S."/>
            <person name="Kawachi M."/>
            <person name="Toyoda A."/>
            <person name="Nozaki H."/>
        </authorList>
    </citation>
    <scope>NUCLEOTIDE SEQUENCE [LARGE SCALE GENOMIC DNA]</scope>
    <source>
        <strain evidence="3 4">NIES-4017</strain>
    </source>
</reference>
<proteinExistence type="predicted"/>
<keyword evidence="4" id="KW-1185">Reference proteome</keyword>
<feature type="domain" description="DUF3730" evidence="2">
    <location>
        <begin position="1"/>
        <end position="104"/>
    </location>
</feature>
<feature type="compositionally biased region" description="Low complexity" evidence="1">
    <location>
        <begin position="163"/>
        <end position="182"/>
    </location>
</feature>